<evidence type="ECO:0000259" key="2">
    <source>
        <dbReference type="Pfam" id="PF00582"/>
    </source>
</evidence>
<protein>
    <submittedName>
        <fullName evidence="3">Universal stress protein family protein</fullName>
    </submittedName>
</protein>
<dbReference type="PANTHER" id="PTHR46268">
    <property type="entry name" value="STRESS RESPONSE PROTEIN NHAX"/>
    <property type="match status" value="1"/>
</dbReference>
<keyword evidence="4" id="KW-1185">Reference proteome</keyword>
<dbReference type="Pfam" id="PF00582">
    <property type="entry name" value="Usp"/>
    <property type="match status" value="1"/>
</dbReference>
<dbReference type="SUPFAM" id="SSF52402">
    <property type="entry name" value="Adenine nucleotide alpha hydrolases-like"/>
    <property type="match status" value="2"/>
</dbReference>
<dbReference type="STRING" id="578942.SAMN05216289_12410"/>
<feature type="domain" description="UspA" evidence="2">
    <location>
        <begin position="158"/>
        <end position="273"/>
    </location>
</feature>
<dbReference type="EMBL" id="FOVF01000024">
    <property type="protein sequence ID" value="SFN47088.1"/>
    <property type="molecule type" value="Genomic_DNA"/>
</dbReference>
<dbReference type="CDD" id="cd00293">
    <property type="entry name" value="USP-like"/>
    <property type="match status" value="1"/>
</dbReference>
<dbReference type="InterPro" id="IPR006016">
    <property type="entry name" value="UspA"/>
</dbReference>
<name>A0A1I4ZA63_9GAMM</name>
<evidence type="ECO:0000256" key="1">
    <source>
        <dbReference type="ARBA" id="ARBA00008791"/>
    </source>
</evidence>
<proteinExistence type="inferred from homology"/>
<dbReference type="PANTHER" id="PTHR46268:SF15">
    <property type="entry name" value="UNIVERSAL STRESS PROTEIN HP_0031"/>
    <property type="match status" value="1"/>
</dbReference>
<sequence length="280" mass="30160">MRDIILYIDSYPEPASVEAIDQAVRFAAAIDAEMTAFAVQVEINAPRNWLAERLISLGGLCAEEEAKSKAHCQSAIATYSEKLAAYGVRGDVSVTRENLADVGTHVALQARTRDLCLVPSTNHPEGQRWVAEAVVFQSGRPVILYRPGVADLFGERAKTAVVAWDGSRPCARAMADALPLLKRALQVRVLTVVNEKPEASSGLGAEVLRHLKLHGIAAISDEVDAAGRKIGQVLTDYVTAHDADLLVMGAYGRSKMREFILGGATDHMLGHLPAALFLSH</sequence>
<dbReference type="Gene3D" id="3.40.50.12370">
    <property type="match status" value="1"/>
</dbReference>
<evidence type="ECO:0000313" key="4">
    <source>
        <dbReference type="Proteomes" id="UP000198575"/>
    </source>
</evidence>
<dbReference type="RefSeq" id="WP_175498103.1">
    <property type="nucleotide sequence ID" value="NZ_FOVF01000024.1"/>
</dbReference>
<organism evidence="3 4">
    <name type="scientific">Dokdonella immobilis</name>
    <dbReference type="NCBI Taxonomy" id="578942"/>
    <lineage>
        <taxon>Bacteria</taxon>
        <taxon>Pseudomonadati</taxon>
        <taxon>Pseudomonadota</taxon>
        <taxon>Gammaproteobacteria</taxon>
        <taxon>Lysobacterales</taxon>
        <taxon>Rhodanobacteraceae</taxon>
        <taxon>Dokdonella</taxon>
    </lineage>
</organism>
<accession>A0A1I4ZA63</accession>
<evidence type="ECO:0000313" key="3">
    <source>
        <dbReference type="EMBL" id="SFN47088.1"/>
    </source>
</evidence>
<dbReference type="Proteomes" id="UP000198575">
    <property type="component" value="Unassembled WGS sequence"/>
</dbReference>
<comment type="similarity">
    <text evidence="1">Belongs to the universal stress protein A family.</text>
</comment>
<reference evidence="3 4" key="1">
    <citation type="submission" date="2016-10" db="EMBL/GenBank/DDBJ databases">
        <authorList>
            <person name="de Groot N.N."/>
        </authorList>
    </citation>
    <scope>NUCLEOTIDE SEQUENCE [LARGE SCALE GENOMIC DNA]</scope>
    <source>
        <strain evidence="3 4">CGMCC 1.7659</strain>
    </source>
</reference>
<gene>
    <name evidence="3" type="ORF">SAMN05216289_12410</name>
</gene>
<dbReference type="AlphaFoldDB" id="A0A1I4ZA63"/>